<dbReference type="InterPro" id="IPR005259">
    <property type="entry name" value="PriA"/>
</dbReference>
<dbReference type="GO" id="GO:0008270">
    <property type="term" value="F:zinc ion binding"/>
    <property type="evidence" value="ECO:0007669"/>
    <property type="project" value="UniProtKB-UniRule"/>
</dbReference>
<feature type="binding site" evidence="8">
    <location>
        <position position="389"/>
    </location>
    <ligand>
        <name>Zn(2+)</name>
        <dbReference type="ChEBI" id="CHEBI:29105"/>
        <label>2</label>
    </ligand>
</feature>
<evidence type="ECO:0000313" key="11">
    <source>
        <dbReference type="Proteomes" id="UP000280819"/>
    </source>
</evidence>
<dbReference type="InterPro" id="IPR027417">
    <property type="entry name" value="P-loop_NTPase"/>
</dbReference>
<protein>
    <recommendedName>
        <fullName evidence="8">Probable replication restart protein PriA</fullName>
    </recommendedName>
    <alternativeName>
        <fullName evidence="8">Putative ATP-dependent DNA helicase PriA</fullName>
    </alternativeName>
</protein>
<dbReference type="Gene3D" id="3.40.50.300">
    <property type="entry name" value="P-loop containing nucleotide triphosphate hydrolases"/>
    <property type="match status" value="1"/>
</dbReference>
<evidence type="ECO:0000259" key="9">
    <source>
        <dbReference type="Pfam" id="PF17764"/>
    </source>
</evidence>
<dbReference type="PANTHER" id="PTHR30580">
    <property type="entry name" value="PRIMOSOMAL PROTEIN N"/>
    <property type="match status" value="1"/>
</dbReference>
<feature type="binding site" evidence="8">
    <location>
        <position position="418"/>
    </location>
    <ligand>
        <name>Zn(2+)</name>
        <dbReference type="ChEBI" id="CHEBI:29105"/>
        <label>1</label>
    </ligand>
</feature>
<dbReference type="AlphaFoldDB" id="A0A3P1TF65"/>
<dbReference type="GO" id="GO:0006270">
    <property type="term" value="P:DNA replication initiation"/>
    <property type="evidence" value="ECO:0007669"/>
    <property type="project" value="TreeGrafter"/>
</dbReference>
<dbReference type="Gene3D" id="3.40.1440.60">
    <property type="entry name" value="PriA, 3(prime) DNA-binding domain"/>
    <property type="match status" value="1"/>
</dbReference>
<keyword evidence="7 8" id="KW-0238">DNA-binding</keyword>
<keyword evidence="3 8" id="KW-0479">Metal-binding</keyword>
<dbReference type="InterPro" id="IPR042115">
    <property type="entry name" value="PriA_3primeBD_sf"/>
</dbReference>
<evidence type="ECO:0000256" key="6">
    <source>
        <dbReference type="ARBA" id="ARBA00022840"/>
    </source>
</evidence>
<dbReference type="GO" id="GO:0043138">
    <property type="term" value="F:3'-5' DNA helicase activity"/>
    <property type="evidence" value="ECO:0007669"/>
    <property type="project" value="TreeGrafter"/>
</dbReference>
<gene>
    <name evidence="8" type="primary">priA</name>
    <name evidence="10" type="ORF">EII34_01490</name>
</gene>
<dbReference type="GO" id="GO:0006269">
    <property type="term" value="P:DNA replication, synthesis of primer"/>
    <property type="evidence" value="ECO:0007669"/>
    <property type="project" value="UniProtKB-KW"/>
</dbReference>
<organism evidence="10 11">
    <name type="scientific">Arachnia propionica</name>
    <dbReference type="NCBI Taxonomy" id="1750"/>
    <lineage>
        <taxon>Bacteria</taxon>
        <taxon>Bacillati</taxon>
        <taxon>Actinomycetota</taxon>
        <taxon>Actinomycetes</taxon>
        <taxon>Propionibacteriales</taxon>
        <taxon>Propionibacteriaceae</taxon>
        <taxon>Arachnia</taxon>
    </lineage>
</organism>
<keyword evidence="1 8" id="KW-0639">Primosome</keyword>
<dbReference type="Pfam" id="PF17764">
    <property type="entry name" value="PriA_3primeBD"/>
    <property type="match status" value="1"/>
</dbReference>
<dbReference type="GO" id="GO:0006302">
    <property type="term" value="P:double-strand break repair"/>
    <property type="evidence" value="ECO:0007669"/>
    <property type="project" value="InterPro"/>
</dbReference>
<evidence type="ECO:0000256" key="7">
    <source>
        <dbReference type="ARBA" id="ARBA00023125"/>
    </source>
</evidence>
<evidence type="ECO:0000256" key="5">
    <source>
        <dbReference type="ARBA" id="ARBA00022833"/>
    </source>
</evidence>
<reference evidence="10 11" key="1">
    <citation type="submission" date="2018-11" db="EMBL/GenBank/DDBJ databases">
        <title>Genomes From Bacteria Associated with the Canine Oral Cavity: a Test Case for Automated Genome-Based Taxonomic Assignment.</title>
        <authorList>
            <person name="Coil D.A."/>
            <person name="Jospin G."/>
            <person name="Darling A.E."/>
            <person name="Wallis C."/>
            <person name="Davis I.J."/>
            <person name="Harris S."/>
            <person name="Eisen J.A."/>
            <person name="Holcombe L.J."/>
            <person name="O'Flynn C."/>
        </authorList>
    </citation>
    <scope>NUCLEOTIDE SEQUENCE [LARGE SCALE GENOMIC DNA]</scope>
    <source>
        <strain evidence="10 11">OH887_COT-365</strain>
    </source>
</reference>
<dbReference type="Proteomes" id="UP000280819">
    <property type="component" value="Unassembled WGS sequence"/>
</dbReference>
<evidence type="ECO:0000256" key="3">
    <source>
        <dbReference type="ARBA" id="ARBA00022723"/>
    </source>
</evidence>
<evidence type="ECO:0000313" key="10">
    <source>
        <dbReference type="EMBL" id="RRD07183.1"/>
    </source>
</evidence>
<sequence>MDAAALFDDPAAETVAKVAVDIPLAHLDRSFDYAIPERLASRVRPGIRVKVRFAGQDVDGWVTALGPRETTSHLASLRTVVSDEQILTPELDTLIRAVADHYAGTWWDVARLAIPARHAAVEQEPQENWPEPTVIPTATVLPAFPGGAELLAALGGGGNPRGFWQVPATRCPLGDPWSGVIEAASATLTSGRSVIVLVPTQRQLVVGAARLRAAFGAGSVAELSAELGRAERYRNYLGVRRGLARVVIGTRSAAFAPVSDPGLVVVVDDGHDGHAEERSPHPHTRTVALLRTVHDGCALLFVSHARSTEVQGLLELGWLRCVELSPGAARAISPVVRSVEAGLRLPPEAFTVLRTGLAAGPVLVSVARAGHSSGLRCGRCRRPARCARCHGPLVRPRRDLLRCLLCGATPVRWECEHCHGTSLEAPGAGSERTAEELGRAFPGVPVMNSSAERIRDRVPEGSAIVVATPGGEPSAPNGYAAALILDAELTLARGDLRVAEEALRRWLTVVSQVVPGDQGGTVLVVGSPGDAAVQALIRCDPGGFAERELTERRAVGLPPAVKAAQITGDPDAVTAFLDNDPFDGVEILGPTVTGEEPDRSARALLRSPLEQGRTFVRALKSAAAIRSARKEGGRLSIHVDPMNLE</sequence>
<name>A0A3P1TF65_9ACTN</name>
<dbReference type="SUPFAM" id="SSF52540">
    <property type="entry name" value="P-loop containing nucleoside triphosphate hydrolases"/>
    <property type="match status" value="1"/>
</dbReference>
<feature type="domain" description="Primosomal protein N' 3' DNA-binding" evidence="9">
    <location>
        <begin position="17"/>
        <end position="115"/>
    </location>
</feature>
<comment type="function">
    <text evidence="8">Initiates the restart of stalled replication forks, which reloads the replicative helicase on sites other than the origin of replication. Recognizes and binds to abandoned replication forks and remodels them to uncover a helicase loading site. Promotes assembly of the primosome at these replication forks.</text>
</comment>
<dbReference type="RefSeq" id="WP_124842072.1">
    <property type="nucleotide sequence ID" value="NZ_JAUNKP010000001.1"/>
</dbReference>
<dbReference type="EMBL" id="RQZG01000001">
    <property type="protein sequence ID" value="RRD07183.1"/>
    <property type="molecule type" value="Genomic_DNA"/>
</dbReference>
<feature type="binding site" evidence="8">
    <location>
        <position position="386"/>
    </location>
    <ligand>
        <name>Zn(2+)</name>
        <dbReference type="ChEBI" id="CHEBI:29105"/>
        <label>2</label>
    </ligand>
</feature>
<dbReference type="OrthoDB" id="3177118at2"/>
<feature type="binding site" evidence="8">
    <location>
        <position position="380"/>
    </location>
    <ligand>
        <name>Zn(2+)</name>
        <dbReference type="ChEBI" id="CHEBI:29105"/>
        <label>1</label>
    </ligand>
</feature>
<dbReference type="InterPro" id="IPR041222">
    <property type="entry name" value="PriA_3primeBD"/>
</dbReference>
<feature type="binding site" evidence="8">
    <location>
        <position position="415"/>
    </location>
    <ligand>
        <name>Zn(2+)</name>
        <dbReference type="ChEBI" id="CHEBI:29105"/>
        <label>1</label>
    </ligand>
</feature>
<keyword evidence="5 8" id="KW-0862">Zinc</keyword>
<evidence type="ECO:0000256" key="2">
    <source>
        <dbReference type="ARBA" id="ARBA00022705"/>
    </source>
</evidence>
<feature type="binding site" evidence="8">
    <location>
        <position position="406"/>
    </location>
    <ligand>
        <name>Zn(2+)</name>
        <dbReference type="ChEBI" id="CHEBI:29105"/>
        <label>2</label>
    </ligand>
</feature>
<feature type="binding site" evidence="8">
    <location>
        <position position="403"/>
    </location>
    <ligand>
        <name>Zn(2+)</name>
        <dbReference type="ChEBI" id="CHEBI:29105"/>
        <label>2</label>
    </ligand>
</feature>
<keyword evidence="4 8" id="KW-0547">Nucleotide-binding</keyword>
<keyword evidence="6 8" id="KW-0067">ATP-binding</keyword>
<accession>A0A3P1TF65</accession>
<comment type="cofactor">
    <cofactor evidence="8">
        <name>Zn(2+)</name>
        <dbReference type="ChEBI" id="CHEBI:29105"/>
    </cofactor>
    <text evidence="8">Binds 2 zinc ions per subunit.</text>
</comment>
<dbReference type="GO" id="GO:0005524">
    <property type="term" value="F:ATP binding"/>
    <property type="evidence" value="ECO:0007669"/>
    <property type="project" value="UniProtKB-UniRule"/>
</dbReference>
<evidence type="ECO:0000256" key="4">
    <source>
        <dbReference type="ARBA" id="ARBA00022741"/>
    </source>
</evidence>
<comment type="similarity">
    <text evidence="8">Belongs to the helicase family. PriA subfamily.</text>
</comment>
<comment type="caution">
    <text evidence="10">The sequence shown here is derived from an EMBL/GenBank/DDBJ whole genome shotgun (WGS) entry which is preliminary data.</text>
</comment>
<evidence type="ECO:0000256" key="1">
    <source>
        <dbReference type="ARBA" id="ARBA00022515"/>
    </source>
</evidence>
<comment type="subunit">
    <text evidence="8">Component of the replication restart primosome.</text>
</comment>
<proteinExistence type="inferred from homology"/>
<feature type="binding site" evidence="8">
    <location>
        <position position="377"/>
    </location>
    <ligand>
        <name>Zn(2+)</name>
        <dbReference type="ChEBI" id="CHEBI:29105"/>
        <label>1</label>
    </ligand>
</feature>
<dbReference type="GO" id="GO:0006310">
    <property type="term" value="P:DNA recombination"/>
    <property type="evidence" value="ECO:0007669"/>
    <property type="project" value="InterPro"/>
</dbReference>
<dbReference type="GO" id="GO:1990077">
    <property type="term" value="C:primosome complex"/>
    <property type="evidence" value="ECO:0007669"/>
    <property type="project" value="UniProtKB-UniRule"/>
</dbReference>
<dbReference type="PANTHER" id="PTHR30580:SF0">
    <property type="entry name" value="PRIMOSOMAL PROTEIN N"/>
    <property type="match status" value="1"/>
</dbReference>
<keyword evidence="2 8" id="KW-0235">DNA replication</keyword>
<evidence type="ECO:0000256" key="8">
    <source>
        <dbReference type="HAMAP-Rule" id="MF_00983"/>
    </source>
</evidence>
<comment type="caution">
    <text evidence="8">As this protein does not have any detectable helicase domains, it probably does not have helicase activity.</text>
</comment>
<dbReference type="GO" id="GO:0003677">
    <property type="term" value="F:DNA binding"/>
    <property type="evidence" value="ECO:0007669"/>
    <property type="project" value="UniProtKB-UniRule"/>
</dbReference>
<dbReference type="HAMAP" id="MF_00983">
    <property type="entry name" value="PriA"/>
    <property type="match status" value="1"/>
</dbReference>